<dbReference type="InterPro" id="IPR026350">
    <property type="entry name" value="GxxExxY"/>
</dbReference>
<dbReference type="PATRIC" id="fig|1137281.3.peg.1064"/>
<comment type="caution">
    <text evidence="1">The sequence shown here is derived from an EMBL/GenBank/DDBJ whole genome shotgun (WGS) entry which is preliminary data.</text>
</comment>
<evidence type="ECO:0000313" key="2">
    <source>
        <dbReference type="Proteomes" id="UP000012024"/>
    </source>
</evidence>
<evidence type="ECO:0008006" key="3">
    <source>
        <dbReference type="Google" id="ProtNLM"/>
    </source>
</evidence>
<accession>M7MKN4</accession>
<protein>
    <recommendedName>
        <fullName evidence="3">GxxExxY protein</fullName>
    </recommendedName>
</protein>
<dbReference type="NCBIfam" id="TIGR04256">
    <property type="entry name" value="GxxExxY"/>
    <property type="match status" value="1"/>
</dbReference>
<sequence length="40" mass="4695">MPIVYKDIKLDHGFRIDLLVENKAVFELKTVETFTYVHTA</sequence>
<name>M7MKN4_9FLAO</name>
<proteinExistence type="predicted"/>
<dbReference type="Proteomes" id="UP000012024">
    <property type="component" value="Unassembled WGS sequence"/>
</dbReference>
<dbReference type="Pfam" id="PF13366">
    <property type="entry name" value="PDDEXK_3"/>
    <property type="match status" value="1"/>
</dbReference>
<keyword evidence="2" id="KW-1185">Reference proteome</keyword>
<gene>
    <name evidence="1" type="ORF">D778_02475</name>
</gene>
<organism evidence="1 2">
    <name type="scientific">Xanthomarina gelatinilytica</name>
    <dbReference type="NCBI Taxonomy" id="1137281"/>
    <lineage>
        <taxon>Bacteria</taxon>
        <taxon>Pseudomonadati</taxon>
        <taxon>Bacteroidota</taxon>
        <taxon>Flavobacteriia</taxon>
        <taxon>Flavobacteriales</taxon>
        <taxon>Flavobacteriaceae</taxon>
        <taxon>Xanthomarina</taxon>
    </lineage>
</organism>
<reference evidence="1 2" key="1">
    <citation type="submission" date="2012-12" db="EMBL/GenBank/DDBJ databases">
        <title>Genome assembly of Formosa sp. AK20.</title>
        <authorList>
            <person name="Kumar R."/>
            <person name="Khatri I."/>
            <person name="Vaidya B."/>
            <person name="Subramanian S."/>
            <person name="Pinnaka A."/>
        </authorList>
    </citation>
    <scope>NUCLEOTIDE SEQUENCE [LARGE SCALE GENOMIC DNA]</scope>
    <source>
        <strain evidence="1 2">AK20</strain>
    </source>
</reference>
<evidence type="ECO:0000313" key="1">
    <source>
        <dbReference type="EMBL" id="EMQ95641.1"/>
    </source>
</evidence>
<dbReference type="AlphaFoldDB" id="M7MKN4"/>
<dbReference type="EMBL" id="ANLA01000005">
    <property type="protein sequence ID" value="EMQ95641.1"/>
    <property type="molecule type" value="Genomic_DNA"/>
</dbReference>